<comment type="caution">
    <text evidence="3">The sequence shown here is derived from an EMBL/GenBank/DDBJ whole genome shotgun (WGS) entry which is preliminary data.</text>
</comment>
<accession>A0A3M0YX49</accession>
<dbReference type="InterPro" id="IPR031621">
    <property type="entry name" value="HisKA_7TM"/>
</dbReference>
<name>A0A3M0YX49_9BACT</name>
<keyword evidence="1" id="KW-0812">Transmembrane</keyword>
<protein>
    <recommendedName>
        <fullName evidence="2">Histidine kinase N-terminal 7TM region domain-containing protein</fullName>
    </recommendedName>
</protein>
<feature type="non-terminal residue" evidence="3">
    <location>
        <position position="139"/>
    </location>
</feature>
<dbReference type="Proteomes" id="UP000269410">
    <property type="component" value="Unassembled WGS sequence"/>
</dbReference>
<gene>
    <name evidence="3" type="ORF">D6810_03080</name>
</gene>
<feature type="transmembrane region" description="Helical" evidence="1">
    <location>
        <begin position="98"/>
        <end position="117"/>
    </location>
</feature>
<dbReference type="EMBL" id="RFKV01000101">
    <property type="protein sequence ID" value="RMD76750.1"/>
    <property type="molecule type" value="Genomic_DNA"/>
</dbReference>
<sequence length="139" mass="15948">METVQTLLIIASVINVSLAFVVFIAYLQTKKNFLISFSIFVLNLFIWVITMYNFRLSNTVDEAKIWAKLLYTSASFIPFFFLLFVQNFSKLQTHKLKVILLFCSISSTTFALLSLFGDLIESVVLDDTKEKVINFGNSY</sequence>
<proteinExistence type="predicted"/>
<organism evidence="3 4">
    <name type="scientific">Candidatus Dojkabacteria bacterium</name>
    <dbReference type="NCBI Taxonomy" id="2099670"/>
    <lineage>
        <taxon>Bacteria</taxon>
        <taxon>Candidatus Dojkabacteria</taxon>
    </lineage>
</organism>
<feature type="transmembrane region" description="Helical" evidence="1">
    <location>
        <begin position="6"/>
        <end position="26"/>
    </location>
</feature>
<evidence type="ECO:0000313" key="4">
    <source>
        <dbReference type="Proteomes" id="UP000269410"/>
    </source>
</evidence>
<keyword evidence="1" id="KW-0472">Membrane</keyword>
<feature type="transmembrane region" description="Helical" evidence="1">
    <location>
        <begin position="33"/>
        <end position="53"/>
    </location>
</feature>
<dbReference type="Pfam" id="PF16927">
    <property type="entry name" value="HisKA_7TM"/>
    <property type="match status" value="1"/>
</dbReference>
<evidence type="ECO:0000259" key="2">
    <source>
        <dbReference type="Pfam" id="PF16927"/>
    </source>
</evidence>
<keyword evidence="1" id="KW-1133">Transmembrane helix</keyword>
<evidence type="ECO:0000313" key="3">
    <source>
        <dbReference type="EMBL" id="RMD76750.1"/>
    </source>
</evidence>
<dbReference type="AlphaFoldDB" id="A0A3M0YX49"/>
<evidence type="ECO:0000256" key="1">
    <source>
        <dbReference type="SAM" id="Phobius"/>
    </source>
</evidence>
<feature type="domain" description="Histidine kinase N-terminal 7TM region" evidence="2">
    <location>
        <begin position="7"/>
        <end position="113"/>
    </location>
</feature>
<reference evidence="3 4" key="1">
    <citation type="submission" date="2018-10" db="EMBL/GenBank/DDBJ databases">
        <title>Thermophilic Lithotrophy and Phototrophy in an Intertidal, Iron-rich, Geothermal Spring.</title>
        <authorList>
            <person name="Ward L.M."/>
            <person name="Idei A."/>
            <person name="Nakagawa M."/>
            <person name="Ueno Y."/>
            <person name="Fischer W."/>
            <person name="Mcglynn S.E."/>
        </authorList>
    </citation>
    <scope>NUCLEOTIDE SEQUENCE [LARGE SCALE GENOMIC DNA]</scope>
    <source>
        <strain evidence="3">J137</strain>
    </source>
</reference>
<feature type="transmembrane region" description="Helical" evidence="1">
    <location>
        <begin position="65"/>
        <end position="86"/>
    </location>
</feature>